<dbReference type="GeneID" id="5971933"/>
<sequence>MSSMCAEEPGPLRYLDNGLLDVTPTEEYVAMYSSIYTQHVRSSRRCLGIRLDGYDVTAGI</sequence>
<reference evidence="2" key="1">
    <citation type="journal article" date="2007" name="Plant Cell">
        <title>Dothideomycete-plant interactions illuminated by genome sequencing and EST analysis of the wheat pathogen Stagonospora nodorum.</title>
        <authorList>
            <person name="Hane J.K."/>
            <person name="Lowe R.G."/>
            <person name="Solomon P.S."/>
            <person name="Tan K.C."/>
            <person name="Schoch C.L."/>
            <person name="Spatafora J.W."/>
            <person name="Crous P.W."/>
            <person name="Kodira C."/>
            <person name="Birren B.W."/>
            <person name="Galagan J.E."/>
            <person name="Torriani S.F."/>
            <person name="McDonald B.A."/>
            <person name="Oliver R.P."/>
        </authorList>
    </citation>
    <scope>NUCLEOTIDE SEQUENCE [LARGE SCALE GENOMIC DNA]</scope>
    <source>
        <strain evidence="2">SN15 / ATCC MYA-4574 / FGSC 10173</strain>
    </source>
</reference>
<name>Q0UUB2_PHANO</name>
<dbReference type="AlphaFoldDB" id="Q0UUB2"/>
<dbReference type="InParanoid" id="Q0UUB2"/>
<dbReference type="EMBL" id="CH445330">
    <property type="protein sequence ID" value="EAT88412.1"/>
    <property type="molecule type" value="Genomic_DNA"/>
</dbReference>
<evidence type="ECO:0000313" key="2">
    <source>
        <dbReference type="Proteomes" id="UP000001055"/>
    </source>
</evidence>
<proteinExistence type="predicted"/>
<evidence type="ECO:0000313" key="1">
    <source>
        <dbReference type="EMBL" id="EAT88412.1"/>
    </source>
</evidence>
<accession>Q0UUB2</accession>
<organism evidence="1 2">
    <name type="scientific">Phaeosphaeria nodorum (strain SN15 / ATCC MYA-4574 / FGSC 10173)</name>
    <name type="common">Glume blotch fungus</name>
    <name type="synonym">Parastagonospora nodorum</name>
    <dbReference type="NCBI Taxonomy" id="321614"/>
    <lineage>
        <taxon>Eukaryota</taxon>
        <taxon>Fungi</taxon>
        <taxon>Dikarya</taxon>
        <taxon>Ascomycota</taxon>
        <taxon>Pezizomycotina</taxon>
        <taxon>Dothideomycetes</taxon>
        <taxon>Pleosporomycetidae</taxon>
        <taxon>Pleosporales</taxon>
        <taxon>Pleosporineae</taxon>
        <taxon>Phaeosphaeriaceae</taxon>
        <taxon>Parastagonospora</taxon>
    </lineage>
</organism>
<protein>
    <submittedName>
        <fullName evidence="1">Uncharacterized protein</fullName>
    </submittedName>
</protein>
<dbReference type="KEGG" id="pno:SNOG_04652"/>
<dbReference type="RefSeq" id="XP_001795065.1">
    <property type="nucleotide sequence ID" value="XM_001795013.1"/>
</dbReference>
<gene>
    <name evidence="1" type="ORF">SNOG_04652</name>
</gene>
<dbReference type="Proteomes" id="UP000001055">
    <property type="component" value="Unassembled WGS sequence"/>
</dbReference>